<evidence type="ECO:0000256" key="4">
    <source>
        <dbReference type="SAM" id="MobiDB-lite"/>
    </source>
</evidence>
<feature type="region of interest" description="Disordered" evidence="4">
    <location>
        <begin position="1"/>
        <end position="21"/>
    </location>
</feature>
<dbReference type="Pfam" id="PF04641">
    <property type="entry name" value="Rtf2"/>
    <property type="match status" value="1"/>
</dbReference>
<evidence type="ECO:0000313" key="5">
    <source>
        <dbReference type="EMBL" id="CAD5116980.1"/>
    </source>
</evidence>
<comment type="similarity">
    <text evidence="1">Belongs to the rtf2 family.</text>
</comment>
<dbReference type="EMBL" id="CAJFCJ010000007">
    <property type="protein sequence ID" value="CAD5116980.1"/>
    <property type="molecule type" value="Genomic_DNA"/>
</dbReference>
<dbReference type="CDD" id="cd16653">
    <property type="entry name" value="RING-like_Rtf2"/>
    <property type="match status" value="1"/>
</dbReference>
<accession>A0A7I8VL09</accession>
<feature type="region of interest" description="Disordered" evidence="4">
    <location>
        <begin position="172"/>
        <end position="231"/>
    </location>
</feature>
<proteinExistence type="inferred from homology"/>
<gene>
    <name evidence="5" type="ORF">DGYR_LOCUS5556</name>
</gene>
<evidence type="ECO:0000256" key="2">
    <source>
        <dbReference type="ARBA" id="ARBA00015157"/>
    </source>
</evidence>
<dbReference type="Proteomes" id="UP000549394">
    <property type="component" value="Unassembled WGS sequence"/>
</dbReference>
<dbReference type="InterPro" id="IPR027799">
    <property type="entry name" value="Rtf2_RING-finger"/>
</dbReference>
<keyword evidence="6" id="KW-1185">Reference proteome</keyword>
<feature type="compositionally biased region" description="Basic and acidic residues" evidence="4">
    <location>
        <begin position="187"/>
        <end position="217"/>
    </location>
</feature>
<reference evidence="5 6" key="1">
    <citation type="submission" date="2020-08" db="EMBL/GenBank/DDBJ databases">
        <authorList>
            <person name="Hejnol A."/>
        </authorList>
    </citation>
    <scope>NUCLEOTIDE SEQUENCE [LARGE SCALE GENOMIC DNA]</scope>
</reference>
<dbReference type="GO" id="GO:0005634">
    <property type="term" value="C:nucleus"/>
    <property type="evidence" value="ECO:0007669"/>
    <property type="project" value="TreeGrafter"/>
</dbReference>
<dbReference type="AlphaFoldDB" id="A0A7I8VL09"/>
<protein>
    <recommendedName>
        <fullName evidence="2">Replication termination factor 2</fullName>
    </recommendedName>
    <alternativeName>
        <fullName evidence="3">Replication termination factor 2 domain-containing protein 1</fullName>
    </alternativeName>
</protein>
<dbReference type="OrthoDB" id="247013at2759"/>
<evidence type="ECO:0000256" key="1">
    <source>
        <dbReference type="ARBA" id="ARBA00009885"/>
    </source>
</evidence>
<organism evidence="5 6">
    <name type="scientific">Dimorphilus gyrociliatus</name>
    <dbReference type="NCBI Taxonomy" id="2664684"/>
    <lineage>
        <taxon>Eukaryota</taxon>
        <taxon>Metazoa</taxon>
        <taxon>Spiralia</taxon>
        <taxon>Lophotrochozoa</taxon>
        <taxon>Annelida</taxon>
        <taxon>Polychaeta</taxon>
        <taxon>Polychaeta incertae sedis</taxon>
        <taxon>Dinophilidae</taxon>
        <taxon>Dimorphilus</taxon>
    </lineage>
</organism>
<name>A0A7I8VL09_9ANNE</name>
<dbReference type="GO" id="GO:0006274">
    <property type="term" value="P:DNA replication termination"/>
    <property type="evidence" value="ECO:0007669"/>
    <property type="project" value="TreeGrafter"/>
</dbReference>
<dbReference type="InterPro" id="IPR006735">
    <property type="entry name" value="Rtf2"/>
</dbReference>
<dbReference type="PANTHER" id="PTHR12775">
    <property type="entry name" value="PROTEIN C20ORF43 HOMOLOG"/>
    <property type="match status" value="1"/>
</dbReference>
<feature type="compositionally biased region" description="Basic and acidic residues" evidence="4">
    <location>
        <begin position="10"/>
        <end position="21"/>
    </location>
</feature>
<dbReference type="PANTHER" id="PTHR12775:SF0">
    <property type="entry name" value="REPLICATION TERMINATION FACTOR 2"/>
    <property type="match status" value="1"/>
</dbReference>
<comment type="caution">
    <text evidence="5">The sequence shown here is derived from an EMBL/GenBank/DDBJ whole genome shotgun (WGS) entry which is preliminary data.</text>
</comment>
<sequence length="260" mass="29507">MGNDGGSIPHRSELVKTKQKGEQKDKACAKAALWNNCSLSEQLLQEPIVSDQLGKLFNKESILEFLLDKEKYASTNVGHIKNMKDVVQLKFRKNPELEDHPTAPKFICPMSGIEMDGTFRFVYLLNCGCVFAEKAIKQLNKFEACVECGKSATPADTIVLNCSGEELEKHREKMEERKKNKKKKKHKIEETVTSKVETKKPKVAEKVIEKQKPEKSGSKLKKSIQEDPEASSAYKSLFNTCEAAKKQKKAHWVTHNPMYY</sequence>
<evidence type="ECO:0000313" key="6">
    <source>
        <dbReference type="Proteomes" id="UP000549394"/>
    </source>
</evidence>
<evidence type="ECO:0000256" key="3">
    <source>
        <dbReference type="ARBA" id="ARBA00030367"/>
    </source>
</evidence>